<comment type="pathway">
    <text evidence="7">Carotenoid biosynthesis; staphyloxanthin biosynthesis; staphyloxanthin from farnesyl diphosphate: step 4/5.</text>
</comment>
<keyword evidence="2" id="KW-1003">Cell membrane</keyword>
<evidence type="ECO:0000256" key="2">
    <source>
        <dbReference type="ARBA" id="ARBA00022475"/>
    </source>
</evidence>
<gene>
    <name evidence="11" type="ORF">QWJ41_11035</name>
</gene>
<feature type="domain" description="Glycosyltransferase 2-like" evidence="10">
    <location>
        <begin position="9"/>
        <end position="137"/>
    </location>
</feature>
<dbReference type="Pfam" id="PF00535">
    <property type="entry name" value="Glycos_transf_2"/>
    <property type="match status" value="1"/>
</dbReference>
<dbReference type="SUPFAM" id="SSF53448">
    <property type="entry name" value="Nucleotide-diphospho-sugar transferases"/>
    <property type="match status" value="1"/>
</dbReference>
<evidence type="ECO:0000256" key="3">
    <source>
        <dbReference type="ARBA" id="ARBA00022676"/>
    </source>
</evidence>
<dbReference type="GO" id="GO:0016757">
    <property type="term" value="F:glycosyltransferase activity"/>
    <property type="evidence" value="ECO:0007669"/>
    <property type="project" value="UniProtKB-KW"/>
</dbReference>
<keyword evidence="4 11" id="KW-0808">Transferase</keyword>
<evidence type="ECO:0000256" key="1">
    <source>
        <dbReference type="ARBA" id="ARBA00004236"/>
    </source>
</evidence>
<accession>A0ABT8TUP5</accession>
<dbReference type="PANTHER" id="PTHR43646">
    <property type="entry name" value="GLYCOSYLTRANSFERASE"/>
    <property type="match status" value="1"/>
</dbReference>
<keyword evidence="5" id="KW-0472">Membrane</keyword>
<comment type="function">
    <text evidence="6">Catalyzes the glycosylation of 4,4'-diaponeurosporenoate, i.e. the esterification of glucose at the C1'' position with the carboxyl group of 4,4'-diaponeurosporenic acid, to form glycosyl-4,4'-diaponeurosporenoate. This is a step in the biosynthesis of staphyloxanthin, an orange pigment present in most staphylococci strains.</text>
</comment>
<comment type="similarity">
    <text evidence="8">Belongs to the glycosyltransferase 2 family. CrtQ subfamily.</text>
</comment>
<comment type="subcellular location">
    <subcellularLocation>
        <location evidence="1">Cell membrane</location>
    </subcellularLocation>
</comment>
<evidence type="ECO:0000256" key="6">
    <source>
        <dbReference type="ARBA" id="ARBA00037281"/>
    </source>
</evidence>
<evidence type="ECO:0000313" key="12">
    <source>
        <dbReference type="Proteomes" id="UP001168363"/>
    </source>
</evidence>
<organism evidence="11 12">
    <name type="scientific">Nocardioides cremeus</name>
    <dbReference type="NCBI Taxonomy" id="3058044"/>
    <lineage>
        <taxon>Bacteria</taxon>
        <taxon>Bacillati</taxon>
        <taxon>Actinomycetota</taxon>
        <taxon>Actinomycetes</taxon>
        <taxon>Propionibacteriales</taxon>
        <taxon>Nocardioidaceae</taxon>
        <taxon>Nocardioides</taxon>
    </lineage>
</organism>
<reference evidence="11" key="1">
    <citation type="submission" date="2023-06" db="EMBL/GenBank/DDBJ databases">
        <title>Genome sequence of Nocardioides sp. SOB44.</title>
        <authorList>
            <person name="Zhang G."/>
        </authorList>
    </citation>
    <scope>NUCLEOTIDE SEQUENCE</scope>
    <source>
        <strain evidence="11">SOB44</strain>
    </source>
</reference>
<dbReference type="Proteomes" id="UP001168363">
    <property type="component" value="Unassembled WGS sequence"/>
</dbReference>
<evidence type="ECO:0000256" key="8">
    <source>
        <dbReference type="ARBA" id="ARBA00038120"/>
    </source>
</evidence>
<dbReference type="RefSeq" id="WP_302708178.1">
    <property type="nucleotide sequence ID" value="NZ_JAULSC010000009.1"/>
</dbReference>
<keyword evidence="3 11" id="KW-0328">Glycosyltransferase</keyword>
<dbReference type="EMBL" id="JAULSC010000009">
    <property type="protein sequence ID" value="MDO3396256.1"/>
    <property type="molecule type" value="Genomic_DNA"/>
</dbReference>
<sequence>MSGIDSLVVVVPVHDEQEVLGACLDAIGTAAARVRAREAAGPRVQVVVVLDACTDASAEITAAHGARGVRAVHCGARSVGAARALGVDAATSRQGSERWGRTWVATTDADSRVPASWLEDHLAAAEHGHDLLVGPVQPDPAGLDAPVLAAWHERHRGGRLHVHGANLGVRLSAYRAVGGFADLGTGEDVELVRALLEAGTPAVRQGRPVITSAREHGRAPDGFAGYLRALRVAVAEGATA</sequence>
<dbReference type="InterPro" id="IPR001173">
    <property type="entry name" value="Glyco_trans_2-like"/>
</dbReference>
<evidence type="ECO:0000256" key="9">
    <source>
        <dbReference type="ARBA" id="ARBA00040345"/>
    </source>
</evidence>
<protein>
    <recommendedName>
        <fullName evidence="9">4,4'-diaponeurosporenoate glycosyltransferase</fullName>
    </recommendedName>
</protein>
<dbReference type="InterPro" id="IPR029044">
    <property type="entry name" value="Nucleotide-diphossugar_trans"/>
</dbReference>
<dbReference type="PANTHER" id="PTHR43646:SF2">
    <property type="entry name" value="GLYCOSYLTRANSFERASE 2-LIKE DOMAIN-CONTAINING PROTEIN"/>
    <property type="match status" value="1"/>
</dbReference>
<evidence type="ECO:0000259" key="10">
    <source>
        <dbReference type="Pfam" id="PF00535"/>
    </source>
</evidence>
<keyword evidence="12" id="KW-1185">Reference proteome</keyword>
<proteinExistence type="inferred from homology"/>
<comment type="caution">
    <text evidence="11">The sequence shown here is derived from an EMBL/GenBank/DDBJ whole genome shotgun (WGS) entry which is preliminary data.</text>
</comment>
<name>A0ABT8TUP5_9ACTN</name>
<evidence type="ECO:0000313" key="11">
    <source>
        <dbReference type="EMBL" id="MDO3396256.1"/>
    </source>
</evidence>
<evidence type="ECO:0000256" key="7">
    <source>
        <dbReference type="ARBA" id="ARBA00037904"/>
    </source>
</evidence>
<evidence type="ECO:0000256" key="4">
    <source>
        <dbReference type="ARBA" id="ARBA00022679"/>
    </source>
</evidence>
<evidence type="ECO:0000256" key="5">
    <source>
        <dbReference type="ARBA" id="ARBA00023136"/>
    </source>
</evidence>
<dbReference type="Gene3D" id="3.90.550.10">
    <property type="entry name" value="Spore Coat Polysaccharide Biosynthesis Protein SpsA, Chain A"/>
    <property type="match status" value="1"/>
</dbReference>